<dbReference type="RefSeq" id="XP_049128455.1">
    <property type="nucleotide sequence ID" value="XM_049272498.1"/>
</dbReference>
<keyword evidence="3" id="KW-1185">Reference proteome</keyword>
<reference evidence="2 3" key="1">
    <citation type="submission" date="2022-03" db="EMBL/GenBank/DDBJ databases">
        <title>Genome data of Colletotrichum spp.</title>
        <authorList>
            <person name="Utami Y.D."/>
            <person name="Hiruma K."/>
        </authorList>
    </citation>
    <scope>NUCLEOTIDE SEQUENCE [LARGE SCALE GENOMIC DNA]</scope>
    <source>
        <strain evidence="2 3">MAFF 239500</strain>
    </source>
</reference>
<dbReference type="AlphaFoldDB" id="A0AA37LHK2"/>
<organism evidence="2 3">
    <name type="scientific">Colletotrichum spaethianum</name>
    <dbReference type="NCBI Taxonomy" id="700344"/>
    <lineage>
        <taxon>Eukaryota</taxon>
        <taxon>Fungi</taxon>
        <taxon>Dikarya</taxon>
        <taxon>Ascomycota</taxon>
        <taxon>Pezizomycotina</taxon>
        <taxon>Sordariomycetes</taxon>
        <taxon>Hypocreomycetidae</taxon>
        <taxon>Glomerellales</taxon>
        <taxon>Glomerellaceae</taxon>
        <taxon>Colletotrichum</taxon>
        <taxon>Colletotrichum spaethianum species complex</taxon>
    </lineage>
</organism>
<dbReference type="Proteomes" id="UP001055115">
    <property type="component" value="Unassembled WGS sequence"/>
</dbReference>
<evidence type="ECO:0000313" key="2">
    <source>
        <dbReference type="EMBL" id="GKT46105.1"/>
    </source>
</evidence>
<name>A0AA37LHK2_9PEZI</name>
<evidence type="ECO:0000256" key="1">
    <source>
        <dbReference type="SAM" id="MobiDB-lite"/>
    </source>
</evidence>
<sequence>MQPTRLLTKQAASLVRAVPVGGTPSAGATRDLGRVRDASVKGMGQKPSIRYHAGRPLLRRIGKCLAFGCNPQQTADAAALVRTIVNRWSGIQMTLEGRGTHEDLVYKGPLWEGGDKSLEASQPPWQGLGRHTQLARVAQQAAVRFLDYSRATAAPEDRDQWQILRNEKIQNDPHYTPRLMATGVQFSHVLSRMEQPQLVSACARLNYSSKSFLEQGYFTLKVFVWSHLHMTRLAEVTLWVRYNRNADPAMAQFLDRELRRLLTLGRDPAVYDRVRQEHDAVLSAIDKLEKETWDRHDAVEDFGTASSD</sequence>
<dbReference type="GeneID" id="73327088"/>
<evidence type="ECO:0000313" key="3">
    <source>
        <dbReference type="Proteomes" id="UP001055115"/>
    </source>
</evidence>
<protein>
    <submittedName>
        <fullName evidence="2">Uncharacterized protein</fullName>
    </submittedName>
</protein>
<dbReference type="EMBL" id="BQXU01000015">
    <property type="protein sequence ID" value="GKT46105.1"/>
    <property type="molecule type" value="Genomic_DNA"/>
</dbReference>
<accession>A0AA37LHK2</accession>
<proteinExistence type="predicted"/>
<gene>
    <name evidence="2" type="ORF">ColSpa_06286</name>
</gene>
<feature type="region of interest" description="Disordered" evidence="1">
    <location>
        <begin position="19"/>
        <end position="39"/>
    </location>
</feature>
<comment type="caution">
    <text evidence="2">The sequence shown here is derived from an EMBL/GenBank/DDBJ whole genome shotgun (WGS) entry which is preliminary data.</text>
</comment>